<evidence type="ECO:0000313" key="8">
    <source>
        <dbReference type="EMBL" id="UWZ86305.1"/>
    </source>
</evidence>
<keyword evidence="2" id="KW-0813">Transport</keyword>
<evidence type="ECO:0000313" key="9">
    <source>
        <dbReference type="Proteomes" id="UP001059380"/>
    </source>
</evidence>
<dbReference type="Proteomes" id="UP001059380">
    <property type="component" value="Chromosome"/>
</dbReference>
<accession>A0A9J7BUQ9</accession>
<evidence type="ECO:0000259" key="7">
    <source>
        <dbReference type="Pfam" id="PF25183"/>
    </source>
</evidence>
<dbReference type="RefSeq" id="WP_260795946.1">
    <property type="nucleotide sequence ID" value="NZ_CP093313.1"/>
</dbReference>
<dbReference type="GO" id="GO:0015344">
    <property type="term" value="F:siderophore uptake transmembrane transporter activity"/>
    <property type="evidence" value="ECO:0007669"/>
    <property type="project" value="TreeGrafter"/>
</dbReference>
<keyword evidence="6" id="KW-0998">Cell outer membrane</keyword>
<dbReference type="GO" id="GO:0009279">
    <property type="term" value="C:cell outer membrane"/>
    <property type="evidence" value="ECO:0007669"/>
    <property type="project" value="UniProtKB-SubCell"/>
</dbReference>
<reference evidence="8" key="1">
    <citation type="submission" date="2021-04" db="EMBL/GenBank/DDBJ databases">
        <title>Phylogenetic analysis of Acidobacteriaceae.</title>
        <authorList>
            <person name="Qiu L."/>
            <person name="Zhang Q."/>
        </authorList>
    </citation>
    <scope>NUCLEOTIDE SEQUENCE</scope>
    <source>
        <strain evidence="8">DSM 25168</strain>
    </source>
</reference>
<sequence length="1148" mass="122587">MSGTVLDPSGAAIPGASVSLTNAGTQQTQTSTTNDTGFFHFGELSPGNYTITVTANGFKKNVMKDIGIVAETPRNVNVHLETGGAVETVEINANEGPQLQTADASIGSTISTEEVTRLPIVGGDPYELIRTAPGITGDAARSSNGSAVFLPNGAGPGGSNKSVFQTENAVQISADGQRQADNNFMIDGVSVNSLTHGGNAVVTPNEEAVGQMTVVSTSYDASDGRNTGAQIKVVTKSGTNSLHGGAFFLYDQPGLNAYNKYAGPAGLNGVPQRVENAQRTWAASLGGPAVKDKLFWFASWSGFTLHNSSIDNVWVETPEFRSLIAQDRPGGLSAEILSLPGMAPRVVSVLNSDCSDYANNQGQYPGQTATGGPFCQPTGSGIDVGSPTPGGASQLGQYPRLSYGADPTNNVVTGGGLDGIPDMQLAAIRSPNQARGNQFNARGDWNITGKDLLAGTVYFTKLDSNGPSGTNGARPADDVPFKPLNSAATAIYIHTFSPTWLNEFRANMTRFAENGVVDGGNQVDWGIPYINVQTMPFSNNPQYGVNWSQTTPAVFAENTYEVRDMVTHTWGAHTLRLGVEVRDEQDNDNLSGENRPIYAMQGIWSMVNDAPIFEQITANPNNGGLALTQRYFRSKNIAAYAQHDWKVSPNLTLNTGLRWEYFEPLHNKGFLINYPNLGPAGAELGGMTLTPHNHLWNSQWSNFGPKFGIAYTPPNLENKMVIRAGFAMAYNHLDIALFNPALEDGPNVALYNLCCGTNPADFGTPFANGSILYARGATRSPYSYPTNPALATGVNAAGFPNPFGGGTQTVEVYGAPMDIKNPLSYLFSLETQYQLAQNLTATLGYAGSVGHHYARLVNQNFLYDNANTPVFASYFAQTDSGLSYNALNARLAQTMRHGLAASVNYTYSKSMDNVSNGDLANALANQTNPANNATEWGPSDYDVKHRITATAMWEVPHVKLDSKIASALVNGWQVNGIFTWHTGFPYTPVTFNLTTSAFVPGSGVVSPTRPLAYFGGAKSGCSNDLFTNGSDFPDRGTDGTGGGAAYFNTTPPTNSHAYVPGIGRNSFRGPCYHNIDLGVAKQFAYDFGEHHTLLRLQANFFNAFNLLQLTPFTNGNSNNAANINNKYFGIAQSADAGRVIELSGRFQF</sequence>
<keyword evidence="3" id="KW-1134">Transmembrane beta strand</keyword>
<protein>
    <submittedName>
        <fullName evidence="8">TonB-dependent receptor</fullName>
    </submittedName>
</protein>
<dbReference type="Pfam" id="PF13620">
    <property type="entry name" value="CarboxypepD_reg"/>
    <property type="match status" value="1"/>
</dbReference>
<dbReference type="SUPFAM" id="SSF49464">
    <property type="entry name" value="Carboxypeptidase regulatory domain-like"/>
    <property type="match status" value="1"/>
</dbReference>
<dbReference type="InterPro" id="IPR036942">
    <property type="entry name" value="Beta-barrel_TonB_sf"/>
</dbReference>
<dbReference type="GO" id="GO:0044718">
    <property type="term" value="P:siderophore transmembrane transport"/>
    <property type="evidence" value="ECO:0007669"/>
    <property type="project" value="TreeGrafter"/>
</dbReference>
<name>A0A9J7BUQ9_9BACT</name>
<dbReference type="KEGG" id="orp:MOP44_10245"/>
<dbReference type="InterPro" id="IPR039426">
    <property type="entry name" value="TonB-dep_rcpt-like"/>
</dbReference>
<dbReference type="Gene3D" id="2.60.40.1120">
    <property type="entry name" value="Carboxypeptidase-like, regulatory domain"/>
    <property type="match status" value="1"/>
</dbReference>
<gene>
    <name evidence="8" type="ORF">MOP44_10245</name>
</gene>
<dbReference type="PANTHER" id="PTHR30069">
    <property type="entry name" value="TONB-DEPENDENT OUTER MEMBRANE RECEPTOR"/>
    <property type="match status" value="1"/>
</dbReference>
<keyword evidence="8" id="KW-0675">Receptor</keyword>
<dbReference type="Gene3D" id="2.40.170.20">
    <property type="entry name" value="TonB-dependent receptor, beta-barrel domain"/>
    <property type="match status" value="1"/>
</dbReference>
<keyword evidence="4" id="KW-0812">Transmembrane</keyword>
<evidence type="ECO:0000256" key="5">
    <source>
        <dbReference type="ARBA" id="ARBA00023136"/>
    </source>
</evidence>
<dbReference type="Pfam" id="PF25183">
    <property type="entry name" value="OMP_b-brl_4"/>
    <property type="match status" value="1"/>
</dbReference>
<keyword evidence="9" id="KW-1185">Reference proteome</keyword>
<evidence type="ECO:0000256" key="4">
    <source>
        <dbReference type="ARBA" id="ARBA00022692"/>
    </source>
</evidence>
<dbReference type="InterPro" id="IPR008969">
    <property type="entry name" value="CarboxyPept-like_regulatory"/>
</dbReference>
<evidence type="ECO:0000256" key="2">
    <source>
        <dbReference type="ARBA" id="ARBA00022448"/>
    </source>
</evidence>
<evidence type="ECO:0000256" key="1">
    <source>
        <dbReference type="ARBA" id="ARBA00004571"/>
    </source>
</evidence>
<evidence type="ECO:0000256" key="3">
    <source>
        <dbReference type="ARBA" id="ARBA00022452"/>
    </source>
</evidence>
<dbReference type="InterPro" id="IPR057601">
    <property type="entry name" value="Oar-like_b-barrel"/>
</dbReference>
<dbReference type="AlphaFoldDB" id="A0A9J7BUQ9"/>
<evidence type="ECO:0000256" key="6">
    <source>
        <dbReference type="ARBA" id="ARBA00023237"/>
    </source>
</evidence>
<dbReference type="EMBL" id="CP093313">
    <property type="protein sequence ID" value="UWZ86305.1"/>
    <property type="molecule type" value="Genomic_DNA"/>
</dbReference>
<dbReference type="PANTHER" id="PTHR30069:SF46">
    <property type="entry name" value="OAR PROTEIN"/>
    <property type="match status" value="1"/>
</dbReference>
<organism evidence="8 9">
    <name type="scientific">Occallatibacter riparius</name>
    <dbReference type="NCBI Taxonomy" id="1002689"/>
    <lineage>
        <taxon>Bacteria</taxon>
        <taxon>Pseudomonadati</taxon>
        <taxon>Acidobacteriota</taxon>
        <taxon>Terriglobia</taxon>
        <taxon>Terriglobales</taxon>
        <taxon>Acidobacteriaceae</taxon>
        <taxon>Occallatibacter</taxon>
    </lineage>
</organism>
<dbReference type="SUPFAM" id="SSF56935">
    <property type="entry name" value="Porins"/>
    <property type="match status" value="1"/>
</dbReference>
<proteinExistence type="predicted"/>
<keyword evidence="5" id="KW-0472">Membrane</keyword>
<feature type="domain" description="TonB-dependent transporter Oar-like beta-barrel" evidence="7">
    <location>
        <begin position="234"/>
        <end position="1140"/>
    </location>
</feature>
<comment type="subcellular location">
    <subcellularLocation>
        <location evidence="1">Cell outer membrane</location>
        <topology evidence="1">Multi-pass membrane protein</topology>
    </subcellularLocation>
</comment>